<dbReference type="InterPro" id="IPR050763">
    <property type="entry name" value="ABC_transporter_ATP-binding"/>
</dbReference>
<evidence type="ECO:0000313" key="7">
    <source>
        <dbReference type="Proteomes" id="UP000186851"/>
    </source>
</evidence>
<dbReference type="SUPFAM" id="SSF52540">
    <property type="entry name" value="P-loop containing nucleoside triphosphate hydrolases"/>
    <property type="match status" value="1"/>
</dbReference>
<evidence type="ECO:0000256" key="4">
    <source>
        <dbReference type="ARBA" id="ARBA00022840"/>
    </source>
</evidence>
<name>A0AAF0IBK1_ODILC</name>
<dbReference type="Pfam" id="PF00005">
    <property type="entry name" value="ABC_tran"/>
    <property type="match status" value="1"/>
</dbReference>
<dbReference type="KEGG" id="oyw:OdinLCB4_000595"/>
<evidence type="ECO:0000313" key="6">
    <source>
        <dbReference type="EMBL" id="WEU40465.1"/>
    </source>
</evidence>
<dbReference type="PROSITE" id="PS50893">
    <property type="entry name" value="ABC_TRANSPORTER_2"/>
    <property type="match status" value="1"/>
</dbReference>
<dbReference type="PANTHER" id="PTHR42711">
    <property type="entry name" value="ABC TRANSPORTER ATP-BINDING PROTEIN"/>
    <property type="match status" value="1"/>
</dbReference>
<protein>
    <submittedName>
        <fullName evidence="6">ABC transporter ATP-binding protein</fullName>
    </submittedName>
</protein>
<dbReference type="Proteomes" id="UP000186851">
    <property type="component" value="Chromosome"/>
</dbReference>
<keyword evidence="2" id="KW-0813">Transport</keyword>
<dbReference type="GO" id="GO:0016887">
    <property type="term" value="F:ATP hydrolysis activity"/>
    <property type="evidence" value="ECO:0007669"/>
    <property type="project" value="InterPro"/>
</dbReference>
<keyword evidence="4 6" id="KW-0067">ATP-binding</keyword>
<dbReference type="InterPro" id="IPR027417">
    <property type="entry name" value="P-loop_NTPase"/>
</dbReference>
<dbReference type="AlphaFoldDB" id="A0AAF0IBK1"/>
<dbReference type="InterPro" id="IPR003439">
    <property type="entry name" value="ABC_transporter-like_ATP-bd"/>
</dbReference>
<organism evidence="6 7">
    <name type="scientific">Odinarchaeota yellowstonii (strain LCB_4)</name>
    <dbReference type="NCBI Taxonomy" id="1841599"/>
    <lineage>
        <taxon>Archaea</taxon>
        <taxon>Promethearchaeati</taxon>
        <taxon>Candidatus Odinarchaeota</taxon>
        <taxon>Candidatus Odinarchaeia</taxon>
        <taxon>Candidatus Odinarchaeales</taxon>
        <taxon>Candidatus Odinarchaeaceae</taxon>
        <taxon>Candidatus Odinarchaeum</taxon>
    </lineage>
</organism>
<proteinExistence type="inferred from homology"/>
<accession>A0AAF0IBK1</accession>
<comment type="similarity">
    <text evidence="1">Belongs to the ABC transporter superfamily.</text>
</comment>
<gene>
    <name evidence="6" type="ORF">OdinLCB4_000595</name>
</gene>
<sequence length="314" mass="35400">MASKRRSVVILEKLTKIFNGKIAVDQNSYEIEEGAIFGLLGPNGAGKTTTIRLLAGVLKPSSGDAEIYGFRLSRDVNAIRSIVGVLPENRALYDRLTAQENLEFYGRLYGLKPPALNERVENLLSFLGLQDVKDTFVGKFSMGMRQKVALARSLIHQPKLLLLDEPTSNLDPVMSAKLKEYIKELSEKLGTTILISSHHLAEIESICSKIAIINNGRVISVGEITDLKKKIWGYREFEVQLLEFNPDFKRIIENVKDIIDVRYSDNKIFYRCVEAERVNPSLIKALVQADAKILSIKESERTLEDLYMKLIRGE</sequence>
<evidence type="ECO:0000256" key="1">
    <source>
        <dbReference type="ARBA" id="ARBA00005417"/>
    </source>
</evidence>
<evidence type="ECO:0000256" key="2">
    <source>
        <dbReference type="ARBA" id="ARBA00022448"/>
    </source>
</evidence>
<evidence type="ECO:0000256" key="3">
    <source>
        <dbReference type="ARBA" id="ARBA00022741"/>
    </source>
</evidence>
<reference evidence="6" key="2">
    <citation type="journal article" date="2022" name="Nat. Microbiol.">
        <title>A closed Candidatus Odinarchaeum chromosome exposes Asgard archaeal viruses.</title>
        <authorList>
            <person name="Tamarit D."/>
            <person name="Caceres E.F."/>
            <person name="Krupovic M."/>
            <person name="Nijland R."/>
            <person name="Eme L."/>
            <person name="Robinson N.P."/>
            <person name="Ettema T.J.G."/>
        </authorList>
    </citation>
    <scope>NUCLEOTIDE SEQUENCE</scope>
    <source>
        <strain evidence="6">LCB_4</strain>
    </source>
</reference>
<evidence type="ECO:0000259" key="5">
    <source>
        <dbReference type="PROSITE" id="PS50893"/>
    </source>
</evidence>
<feature type="domain" description="ABC transporter" evidence="5">
    <location>
        <begin position="9"/>
        <end position="240"/>
    </location>
</feature>
<keyword evidence="3" id="KW-0547">Nucleotide-binding</keyword>
<dbReference type="SMART" id="SM00382">
    <property type="entry name" value="AAA"/>
    <property type="match status" value="1"/>
</dbReference>
<dbReference type="PANTHER" id="PTHR42711:SF5">
    <property type="entry name" value="ABC TRANSPORTER ATP-BINDING PROTEIN NATA"/>
    <property type="match status" value="1"/>
</dbReference>
<reference evidence="6" key="1">
    <citation type="journal article" date="2017" name="Nature">
        <title>Asgard archaea illuminate the origin of eukaryotic cellular complexity.</title>
        <authorList>
            <person name="Zaremba-Niedzwiedzka K."/>
            <person name="Caceres E.F."/>
            <person name="Saw J.H."/>
            <person name="Backstrom D."/>
            <person name="Juzokaite L."/>
            <person name="Vancaester E."/>
            <person name="Seitz K.W."/>
            <person name="Anantharaman K."/>
            <person name="Starnawski P."/>
            <person name="Kjeldsen K.U."/>
            <person name="Scott M.B."/>
            <person name="Nunoura T."/>
            <person name="Banfield J.F."/>
            <person name="Schramm A."/>
            <person name="Baker B.J."/>
            <person name="Spang A."/>
            <person name="Ettema T.J.G."/>
        </authorList>
    </citation>
    <scope>NUCLEOTIDE SEQUENCE</scope>
    <source>
        <strain evidence="6">LCB_4</strain>
    </source>
</reference>
<dbReference type="GO" id="GO:0005524">
    <property type="term" value="F:ATP binding"/>
    <property type="evidence" value="ECO:0007669"/>
    <property type="project" value="UniProtKB-KW"/>
</dbReference>
<dbReference type="InterPro" id="IPR003593">
    <property type="entry name" value="AAA+_ATPase"/>
</dbReference>
<dbReference type="Gene3D" id="3.40.50.300">
    <property type="entry name" value="P-loop containing nucleotide triphosphate hydrolases"/>
    <property type="match status" value="1"/>
</dbReference>
<dbReference type="EMBL" id="CP091871">
    <property type="protein sequence ID" value="WEU40465.1"/>
    <property type="molecule type" value="Genomic_DNA"/>
</dbReference>